<dbReference type="EMBL" id="JADFTS010000003">
    <property type="protein sequence ID" value="KAF9615378.1"/>
    <property type="molecule type" value="Genomic_DNA"/>
</dbReference>
<evidence type="ECO:0000313" key="2">
    <source>
        <dbReference type="Proteomes" id="UP000631114"/>
    </source>
</evidence>
<reference evidence="1 2" key="1">
    <citation type="submission" date="2020-10" db="EMBL/GenBank/DDBJ databases">
        <title>The Coptis chinensis genome and diversification of protoberbering-type alkaloids.</title>
        <authorList>
            <person name="Wang B."/>
            <person name="Shu S."/>
            <person name="Song C."/>
            <person name="Liu Y."/>
        </authorList>
    </citation>
    <scope>NUCLEOTIDE SEQUENCE [LARGE SCALE GENOMIC DNA]</scope>
    <source>
        <strain evidence="1">HL-2020</strain>
        <tissue evidence="1">Leaf</tissue>
    </source>
</reference>
<keyword evidence="2" id="KW-1185">Reference proteome</keyword>
<gene>
    <name evidence="1" type="ORF">IFM89_023029</name>
</gene>
<dbReference type="AlphaFoldDB" id="A0A835IF24"/>
<dbReference type="Pfam" id="PF13637">
    <property type="entry name" value="Ank_4"/>
    <property type="match status" value="1"/>
</dbReference>
<dbReference type="Proteomes" id="UP000631114">
    <property type="component" value="Unassembled WGS sequence"/>
</dbReference>
<dbReference type="Gene3D" id="1.25.40.20">
    <property type="entry name" value="Ankyrin repeat-containing domain"/>
    <property type="match status" value="2"/>
</dbReference>
<organism evidence="1 2">
    <name type="scientific">Coptis chinensis</name>
    <dbReference type="NCBI Taxonomy" id="261450"/>
    <lineage>
        <taxon>Eukaryota</taxon>
        <taxon>Viridiplantae</taxon>
        <taxon>Streptophyta</taxon>
        <taxon>Embryophyta</taxon>
        <taxon>Tracheophyta</taxon>
        <taxon>Spermatophyta</taxon>
        <taxon>Magnoliopsida</taxon>
        <taxon>Ranunculales</taxon>
        <taxon>Ranunculaceae</taxon>
        <taxon>Coptidoideae</taxon>
        <taxon>Coptis</taxon>
    </lineage>
</organism>
<comment type="caution">
    <text evidence="1">The sequence shown here is derived from an EMBL/GenBank/DDBJ whole genome shotgun (WGS) entry which is preliminary data.</text>
</comment>
<name>A0A835IF24_9MAGN</name>
<dbReference type="SUPFAM" id="SSF48403">
    <property type="entry name" value="Ankyrin repeat"/>
    <property type="match status" value="1"/>
</dbReference>
<proteinExistence type="predicted"/>
<dbReference type="Pfam" id="PF00023">
    <property type="entry name" value="Ank"/>
    <property type="match status" value="1"/>
</dbReference>
<sequence>MVLSYNQFFFGVDLAAELDVGKGIVATVVSIKNSKGESALHLGAAEGNGDICKYLINDLKLDVDIKDNKGATLGGHLGITKHLLKKGANPNSVDDSGFTPLHNAAEIDTTLSRFYILANL</sequence>
<dbReference type="InterPro" id="IPR036770">
    <property type="entry name" value="Ankyrin_rpt-contain_sf"/>
</dbReference>
<accession>A0A835IF24</accession>
<dbReference type="OrthoDB" id="20872at2759"/>
<dbReference type="InterPro" id="IPR002110">
    <property type="entry name" value="Ankyrin_rpt"/>
</dbReference>
<dbReference type="PANTHER" id="PTHR46224">
    <property type="entry name" value="ANKYRIN REPEAT FAMILY PROTEIN"/>
    <property type="match status" value="1"/>
</dbReference>
<dbReference type="InterPro" id="IPR051616">
    <property type="entry name" value="Cul2-RING_E3_ligase_SR"/>
</dbReference>
<protein>
    <submittedName>
        <fullName evidence="1">Uncharacterized protein</fullName>
    </submittedName>
</protein>
<dbReference type="PANTHER" id="PTHR46224:SF67">
    <property type="entry name" value="HSP70-HSP90 ORGANIZING PROTEIN 3-LIKE"/>
    <property type="match status" value="1"/>
</dbReference>
<evidence type="ECO:0000313" key="1">
    <source>
        <dbReference type="EMBL" id="KAF9615378.1"/>
    </source>
</evidence>